<evidence type="ECO:0000313" key="6">
    <source>
        <dbReference type="Proteomes" id="UP000039370"/>
    </source>
</evidence>
<evidence type="ECO:0000313" key="5">
    <source>
        <dbReference type="EMBL" id="CEN52024.1"/>
    </source>
</evidence>
<organism evidence="5 6">
    <name type="scientific">Capnocytophaga canimorsus</name>
    <dbReference type="NCBI Taxonomy" id="28188"/>
    <lineage>
        <taxon>Bacteria</taxon>
        <taxon>Pseudomonadati</taxon>
        <taxon>Bacteroidota</taxon>
        <taxon>Flavobacteriia</taxon>
        <taxon>Flavobacteriales</taxon>
        <taxon>Flavobacteriaceae</taxon>
        <taxon>Capnocytophaga</taxon>
    </lineage>
</organism>
<evidence type="ECO:0000256" key="2">
    <source>
        <dbReference type="ARBA" id="ARBA00022917"/>
    </source>
</evidence>
<proteinExistence type="predicted"/>
<accession>A0A0B7IN30</accession>
<dbReference type="Gene3D" id="3.40.50.800">
    <property type="entry name" value="Anticodon-binding domain"/>
    <property type="match status" value="1"/>
</dbReference>
<evidence type="ECO:0000256" key="1">
    <source>
        <dbReference type="ARBA" id="ARBA00022598"/>
    </source>
</evidence>
<dbReference type="InterPro" id="IPR004154">
    <property type="entry name" value="Anticodon-bd"/>
</dbReference>
<dbReference type="EMBL" id="CDOK01000155">
    <property type="protein sequence ID" value="CEN52024.1"/>
    <property type="molecule type" value="Genomic_DNA"/>
</dbReference>
<sequence>MYPESAKMKKQMAYADKRNIPFVVLIGESECEKESFHSEKYEDWRAKRIFHNTSGKEIFL</sequence>
<keyword evidence="1" id="KW-0436">Ligase</keyword>
<dbReference type="AlphaFoldDB" id="A0A0B7IN30"/>
<keyword evidence="2" id="KW-0648">Protein biosynthesis</keyword>
<gene>
    <name evidence="5" type="ORF">CCAN11_2380033</name>
</gene>
<dbReference type="Pfam" id="PF03129">
    <property type="entry name" value="HGTP_anticodon"/>
    <property type="match status" value="1"/>
</dbReference>
<reference evidence="6" key="1">
    <citation type="submission" date="2015-01" db="EMBL/GenBank/DDBJ databases">
        <authorList>
            <person name="MANFREDI Pablo"/>
        </authorList>
    </citation>
    <scope>NUCLEOTIDE SEQUENCE [LARGE SCALE GENOMIC DNA]</scope>
    <source>
        <strain evidence="6">Cc11</strain>
    </source>
</reference>
<dbReference type="InterPro" id="IPR036621">
    <property type="entry name" value="Anticodon-bd_dom_sf"/>
</dbReference>
<dbReference type="SUPFAM" id="SSF52954">
    <property type="entry name" value="Class II aaRS ABD-related"/>
    <property type="match status" value="1"/>
</dbReference>
<dbReference type="GO" id="GO:0006418">
    <property type="term" value="P:tRNA aminoacylation for protein translation"/>
    <property type="evidence" value="ECO:0007669"/>
    <property type="project" value="UniProtKB-ARBA"/>
</dbReference>
<dbReference type="GO" id="GO:0004812">
    <property type="term" value="F:aminoacyl-tRNA ligase activity"/>
    <property type="evidence" value="ECO:0007669"/>
    <property type="project" value="UniProtKB-KW"/>
</dbReference>
<name>A0A0B7IN30_9FLAO</name>
<feature type="domain" description="Anticodon-binding" evidence="4">
    <location>
        <begin position="4"/>
        <end position="37"/>
    </location>
</feature>
<evidence type="ECO:0000256" key="3">
    <source>
        <dbReference type="ARBA" id="ARBA00023146"/>
    </source>
</evidence>
<keyword evidence="3" id="KW-0030">Aminoacyl-tRNA synthetase</keyword>
<protein>
    <recommendedName>
        <fullName evidence="4">Anticodon-binding domain-containing protein</fullName>
    </recommendedName>
</protein>
<dbReference type="Proteomes" id="UP000039370">
    <property type="component" value="Unassembled WGS sequence"/>
</dbReference>
<evidence type="ECO:0000259" key="4">
    <source>
        <dbReference type="Pfam" id="PF03129"/>
    </source>
</evidence>